<evidence type="ECO:0000313" key="2">
    <source>
        <dbReference type="Proteomes" id="UP000242814"/>
    </source>
</evidence>
<proteinExistence type="predicted"/>
<dbReference type="AlphaFoldDB" id="A0A1D2J9I1"/>
<dbReference type="VEuPathDB" id="FungiDB:PABG_11152"/>
<sequence length="245" mass="27707">MPPNESPSLTGEVYSDKGPKKMNILANHVPKHHHRLRQVRGGSESFLKLSNGGIGGRRTQYQSTPAEIDQNGSCSVVEERLSDEIPPKKVRIHPVRQRQPGHQTFRLFSGSERKKEQTQSLLVSSQARNHTSKQPHTVGTEFLKYLYNHRSILLILWLNLLVGSLGITQYQGSMASSQNTPQVGFQPHKLNDHAIQIKADIKAFKEYCNNLLGKARNPSWQMLVAFMESVTTYIKKTEKQPTQTE</sequence>
<comment type="caution">
    <text evidence="1">The sequence shown here is derived from an EMBL/GenBank/DDBJ whole genome shotgun (WGS) entry which is preliminary data.</text>
</comment>
<name>A0A1D2J9I1_PARBR</name>
<reference evidence="1 2" key="1">
    <citation type="submission" date="2016-06" db="EMBL/GenBank/DDBJ databases">
        <authorList>
            <person name="Kjaerup R.B."/>
            <person name="Dalgaard T.S."/>
            <person name="Juul-Madsen H.R."/>
        </authorList>
    </citation>
    <scope>NUCLEOTIDE SEQUENCE [LARGE SCALE GENOMIC DNA]</scope>
    <source>
        <strain evidence="1 2">Pb300</strain>
    </source>
</reference>
<protein>
    <submittedName>
        <fullName evidence="1">Uncharacterized protein</fullName>
    </submittedName>
</protein>
<dbReference type="VEuPathDB" id="FungiDB:PADG_03008"/>
<accession>A0A1D2J9I1</accession>
<dbReference type="Proteomes" id="UP000242814">
    <property type="component" value="Unassembled WGS sequence"/>
</dbReference>
<gene>
    <name evidence="1" type="ORF">ACO22_05764</name>
</gene>
<organism evidence="1 2">
    <name type="scientific">Paracoccidioides brasiliensis</name>
    <dbReference type="NCBI Taxonomy" id="121759"/>
    <lineage>
        <taxon>Eukaryota</taxon>
        <taxon>Fungi</taxon>
        <taxon>Dikarya</taxon>
        <taxon>Ascomycota</taxon>
        <taxon>Pezizomycotina</taxon>
        <taxon>Eurotiomycetes</taxon>
        <taxon>Eurotiomycetidae</taxon>
        <taxon>Onygenales</taxon>
        <taxon>Ajellomycetaceae</taxon>
        <taxon>Paracoccidioides</taxon>
    </lineage>
</organism>
<evidence type="ECO:0000313" key="1">
    <source>
        <dbReference type="EMBL" id="ODH20940.1"/>
    </source>
</evidence>
<dbReference type="EMBL" id="LZYO01000271">
    <property type="protein sequence ID" value="ODH20940.1"/>
    <property type="molecule type" value="Genomic_DNA"/>
</dbReference>